<geneLocation type="plasmid" evidence="3">
    <name>pne1b</name>
</geneLocation>
<dbReference type="InterPro" id="IPR011032">
    <property type="entry name" value="GroES-like_sf"/>
</dbReference>
<dbReference type="SMART" id="SM00829">
    <property type="entry name" value="PKS_ER"/>
    <property type="match status" value="1"/>
</dbReference>
<dbReference type="PANTHER" id="PTHR44013:SF1">
    <property type="entry name" value="ZINC-TYPE ALCOHOL DEHYDROGENASE-LIKE PROTEIN C16A3.02C"/>
    <property type="match status" value="1"/>
</dbReference>
<protein>
    <submittedName>
        <fullName evidence="2">Zn-dependent oxidoreductase</fullName>
    </submittedName>
</protein>
<accession>A0A6B9G6U6</accession>
<dbReference type="Proteomes" id="UP000502005">
    <property type="component" value="Plasmid pNE1B"/>
</dbReference>
<reference evidence="2 3" key="1">
    <citation type="submission" date="2017-11" db="EMBL/GenBank/DDBJ databases">
        <title>Genome sequence of Pantoea cypripedii NE1.</title>
        <authorList>
            <person name="Nascimento F.X."/>
        </authorList>
    </citation>
    <scope>NUCLEOTIDE SEQUENCE [LARGE SCALE GENOMIC DNA]</scope>
    <source>
        <strain evidence="2 3">NE1</strain>
        <plasmid evidence="3">pne1b</plasmid>
    </source>
</reference>
<dbReference type="EMBL" id="CP024770">
    <property type="protein sequence ID" value="QGY32412.1"/>
    <property type="molecule type" value="Genomic_DNA"/>
</dbReference>
<name>A0A6B9G6U6_PANCY</name>
<dbReference type="GO" id="GO:0016491">
    <property type="term" value="F:oxidoreductase activity"/>
    <property type="evidence" value="ECO:0007669"/>
    <property type="project" value="InterPro"/>
</dbReference>
<dbReference type="AlphaFoldDB" id="A0A6B9G6U6"/>
<dbReference type="PANTHER" id="PTHR44013">
    <property type="entry name" value="ZINC-TYPE ALCOHOL DEHYDROGENASE-LIKE PROTEIN C16A3.02C"/>
    <property type="match status" value="1"/>
</dbReference>
<dbReference type="InterPro" id="IPR036291">
    <property type="entry name" value="NAD(P)-bd_dom_sf"/>
</dbReference>
<evidence type="ECO:0000313" key="3">
    <source>
        <dbReference type="Proteomes" id="UP000502005"/>
    </source>
</evidence>
<keyword evidence="2" id="KW-0614">Plasmid</keyword>
<dbReference type="InterPro" id="IPR020843">
    <property type="entry name" value="ER"/>
</dbReference>
<dbReference type="SUPFAM" id="SSF51735">
    <property type="entry name" value="NAD(P)-binding Rossmann-fold domains"/>
    <property type="match status" value="1"/>
</dbReference>
<dbReference type="Pfam" id="PF13602">
    <property type="entry name" value="ADH_zinc_N_2"/>
    <property type="match status" value="1"/>
</dbReference>
<organism evidence="2 3">
    <name type="scientific">Pantoea cypripedii</name>
    <name type="common">Pectobacterium cypripedii</name>
    <name type="synonym">Erwinia cypripedii</name>
    <dbReference type="NCBI Taxonomy" id="55209"/>
    <lineage>
        <taxon>Bacteria</taxon>
        <taxon>Pseudomonadati</taxon>
        <taxon>Pseudomonadota</taxon>
        <taxon>Gammaproteobacteria</taxon>
        <taxon>Enterobacterales</taxon>
        <taxon>Erwiniaceae</taxon>
        <taxon>Pantoea</taxon>
    </lineage>
</organism>
<dbReference type="SUPFAM" id="SSF50129">
    <property type="entry name" value="GroES-like"/>
    <property type="match status" value="1"/>
</dbReference>
<evidence type="ECO:0000259" key="1">
    <source>
        <dbReference type="SMART" id="SM00829"/>
    </source>
</evidence>
<sequence>MFAMGLNIYGGPEVLRPVELPTPHPLPGQVRVKVRAAGINPVDIMVREGSLADWFAGAQLPYVPGMDIAGTIDEVGDDVEVALGLTAGLAVTGVVDNFGSYGGYSEYVCLPAASVIPIPAGATFPAAASFLMNALTARTALDTLDLPPGAVVLVTGAAGAVGTSTVALGSHGNLTMLAVASPADEPFMRSVGAKSVIARGGDLVASILSVCAHGVDAVVDTAGLGEQIIPAVRSGGTVITLRPGNTDGFEREIKAVFVNVRERITDHAALSQLGKLTEEGGVLPLRVAAVYPAVEAAAAHRRVEEGSLRGRIILDFTVAGIPDRQ</sequence>
<dbReference type="Gene3D" id="3.40.50.720">
    <property type="entry name" value="NAD(P)-binding Rossmann-like Domain"/>
    <property type="match status" value="1"/>
</dbReference>
<gene>
    <name evidence="2" type="ORF">CUN67_25880</name>
</gene>
<dbReference type="InterPro" id="IPR013154">
    <property type="entry name" value="ADH-like_N"/>
</dbReference>
<proteinExistence type="predicted"/>
<dbReference type="Pfam" id="PF08240">
    <property type="entry name" value="ADH_N"/>
    <property type="match status" value="1"/>
</dbReference>
<evidence type="ECO:0000313" key="2">
    <source>
        <dbReference type="EMBL" id="QGY32412.1"/>
    </source>
</evidence>
<dbReference type="Gene3D" id="3.90.180.10">
    <property type="entry name" value="Medium-chain alcohol dehydrogenases, catalytic domain"/>
    <property type="match status" value="1"/>
</dbReference>
<feature type="domain" description="Enoyl reductase (ER)" evidence="1">
    <location>
        <begin position="10"/>
        <end position="314"/>
    </location>
</feature>
<dbReference type="InterPro" id="IPR052733">
    <property type="entry name" value="Chloroplast_QOR"/>
</dbReference>
<dbReference type="CDD" id="cd05289">
    <property type="entry name" value="MDR_like_2"/>
    <property type="match status" value="1"/>
</dbReference>